<dbReference type="InterPro" id="IPR015943">
    <property type="entry name" value="WD40/YVTN_repeat-like_dom_sf"/>
</dbReference>
<dbReference type="SUPFAM" id="SSF50978">
    <property type="entry name" value="WD40 repeat-like"/>
    <property type="match status" value="1"/>
</dbReference>
<keyword evidence="2" id="KW-1185">Reference proteome</keyword>
<dbReference type="Proteomes" id="UP001275084">
    <property type="component" value="Unassembled WGS sequence"/>
</dbReference>
<name>A0AAJ0H896_9PEZI</name>
<accession>A0AAJ0H896</accession>
<dbReference type="Pfam" id="PF00400">
    <property type="entry name" value="WD40"/>
    <property type="match status" value="2"/>
</dbReference>
<dbReference type="InterPro" id="IPR036322">
    <property type="entry name" value="WD40_repeat_dom_sf"/>
</dbReference>
<evidence type="ECO:0000313" key="2">
    <source>
        <dbReference type="Proteomes" id="UP001275084"/>
    </source>
</evidence>
<evidence type="ECO:0000313" key="1">
    <source>
        <dbReference type="EMBL" id="KAK3343569.1"/>
    </source>
</evidence>
<organism evidence="1 2">
    <name type="scientific">Lasiosphaeria hispida</name>
    <dbReference type="NCBI Taxonomy" id="260671"/>
    <lineage>
        <taxon>Eukaryota</taxon>
        <taxon>Fungi</taxon>
        <taxon>Dikarya</taxon>
        <taxon>Ascomycota</taxon>
        <taxon>Pezizomycotina</taxon>
        <taxon>Sordariomycetes</taxon>
        <taxon>Sordariomycetidae</taxon>
        <taxon>Sordariales</taxon>
        <taxon>Lasiosphaeriaceae</taxon>
        <taxon>Lasiosphaeria</taxon>
    </lineage>
</organism>
<proteinExistence type="predicted"/>
<gene>
    <name evidence="1" type="ORF">B0T25DRAFT_521696</name>
</gene>
<dbReference type="Gene3D" id="2.130.10.10">
    <property type="entry name" value="YVTN repeat-like/Quinoprotein amine dehydrogenase"/>
    <property type="match status" value="1"/>
</dbReference>
<dbReference type="EMBL" id="JAUIQD010000007">
    <property type="protein sequence ID" value="KAK3343569.1"/>
    <property type="molecule type" value="Genomic_DNA"/>
</dbReference>
<reference evidence="1" key="2">
    <citation type="submission" date="2023-06" db="EMBL/GenBank/DDBJ databases">
        <authorList>
            <consortium name="Lawrence Berkeley National Laboratory"/>
            <person name="Haridas S."/>
            <person name="Hensen N."/>
            <person name="Bonometti L."/>
            <person name="Westerberg I."/>
            <person name="Brannstrom I.O."/>
            <person name="Guillou S."/>
            <person name="Cros-Aarteil S."/>
            <person name="Calhoun S."/>
            <person name="Kuo A."/>
            <person name="Mondo S."/>
            <person name="Pangilinan J."/>
            <person name="Riley R."/>
            <person name="Labutti K."/>
            <person name="Andreopoulos B."/>
            <person name="Lipzen A."/>
            <person name="Chen C."/>
            <person name="Yanf M."/>
            <person name="Daum C."/>
            <person name="Ng V."/>
            <person name="Clum A."/>
            <person name="Steindorff A."/>
            <person name="Ohm R."/>
            <person name="Martin F."/>
            <person name="Silar P."/>
            <person name="Natvig D."/>
            <person name="Lalanne C."/>
            <person name="Gautier V."/>
            <person name="Ament-Velasquez S.L."/>
            <person name="Kruys A."/>
            <person name="Hutchinson M.I."/>
            <person name="Powell A.J."/>
            <person name="Barry K."/>
            <person name="Miller A.N."/>
            <person name="Grigoriev I.V."/>
            <person name="Debuchy R."/>
            <person name="Gladieux P."/>
            <person name="Thoren M.H."/>
            <person name="Johannesson H."/>
        </authorList>
    </citation>
    <scope>NUCLEOTIDE SEQUENCE</scope>
    <source>
        <strain evidence="1">CBS 955.72</strain>
    </source>
</reference>
<sequence length="284" mass="31747">MSSVLKRNLYNLSRDSSSAASYDPSSWGLKSYRRLSPDPLAPVQYSCMFWVDHLSQSPKTAEDERELADDGTLLEFLKGKFLHWVESLWLMEEFPSEPQQGCGQSKAHVAESSLMEYGVLLLGKLTRMVRARSDVSPRLAGFLKDAEKFIRIHGQNFWTIFSEIVISDGSTPLEFDPTTSEKGDSFRENRVWFMRQTVLGLNKWGATSTLDGHSDWMCDMALSPDLATLAVALADYTIWLGDVKHYKTLESHSGLVGMVVYSAEGKTLASVSDDATMVQFGFGT</sequence>
<protein>
    <submittedName>
        <fullName evidence="1">Uncharacterized protein</fullName>
    </submittedName>
</protein>
<comment type="caution">
    <text evidence="1">The sequence shown here is derived from an EMBL/GenBank/DDBJ whole genome shotgun (WGS) entry which is preliminary data.</text>
</comment>
<dbReference type="AlphaFoldDB" id="A0AAJ0H896"/>
<reference evidence="1" key="1">
    <citation type="journal article" date="2023" name="Mol. Phylogenet. Evol.">
        <title>Genome-scale phylogeny and comparative genomics of the fungal order Sordariales.</title>
        <authorList>
            <person name="Hensen N."/>
            <person name="Bonometti L."/>
            <person name="Westerberg I."/>
            <person name="Brannstrom I.O."/>
            <person name="Guillou S."/>
            <person name="Cros-Aarteil S."/>
            <person name="Calhoun S."/>
            <person name="Haridas S."/>
            <person name="Kuo A."/>
            <person name="Mondo S."/>
            <person name="Pangilinan J."/>
            <person name="Riley R."/>
            <person name="LaButti K."/>
            <person name="Andreopoulos B."/>
            <person name="Lipzen A."/>
            <person name="Chen C."/>
            <person name="Yan M."/>
            <person name="Daum C."/>
            <person name="Ng V."/>
            <person name="Clum A."/>
            <person name="Steindorff A."/>
            <person name="Ohm R.A."/>
            <person name="Martin F."/>
            <person name="Silar P."/>
            <person name="Natvig D.O."/>
            <person name="Lalanne C."/>
            <person name="Gautier V."/>
            <person name="Ament-Velasquez S.L."/>
            <person name="Kruys A."/>
            <person name="Hutchinson M.I."/>
            <person name="Powell A.J."/>
            <person name="Barry K."/>
            <person name="Miller A.N."/>
            <person name="Grigoriev I.V."/>
            <person name="Debuchy R."/>
            <person name="Gladieux P."/>
            <person name="Hiltunen Thoren M."/>
            <person name="Johannesson H."/>
        </authorList>
    </citation>
    <scope>NUCLEOTIDE SEQUENCE</scope>
    <source>
        <strain evidence="1">CBS 955.72</strain>
    </source>
</reference>
<dbReference type="InterPro" id="IPR001680">
    <property type="entry name" value="WD40_rpt"/>
</dbReference>